<name>D3DY12_CUPMC</name>
<dbReference type="KEGG" id="rme:Rmet_6581"/>
<keyword evidence="2" id="KW-1185">Reference proteome</keyword>
<dbReference type="EMBL" id="CP000352">
    <property type="protein sequence ID" value="ADC45182.1"/>
    <property type="molecule type" value="Genomic_DNA"/>
</dbReference>
<reference evidence="2" key="1">
    <citation type="journal article" date="2010" name="PLoS ONE">
        <title>The complete genome sequence of Cupriavidus metallidurans strain CH34, a master survivalist in harsh and anthropogenic environments.</title>
        <authorList>
            <person name="Janssen P.J."/>
            <person name="Van Houdt R."/>
            <person name="Moors H."/>
            <person name="Monsieurs P."/>
            <person name="Morin N."/>
            <person name="Michaux A."/>
            <person name="Benotmane M.A."/>
            <person name="Leys N."/>
            <person name="Vallaeys T."/>
            <person name="Lapidus A."/>
            <person name="Monchy S."/>
            <person name="Medigue C."/>
            <person name="Taghavi S."/>
            <person name="McCorkle S."/>
            <person name="Dunn J."/>
            <person name="van der Lelie D."/>
            <person name="Mergeay M."/>
        </authorList>
    </citation>
    <scope>NUCLEOTIDE SEQUENCE [LARGE SCALE GENOMIC DNA]</scope>
    <source>
        <strain evidence="2">ATCC 43123 / DSM 2839 / NBRC 102507 / CH34</strain>
    </source>
</reference>
<dbReference type="STRING" id="266264.Rmet_6581"/>
<proteinExistence type="predicted"/>
<dbReference type="Proteomes" id="UP000002429">
    <property type="component" value="Chromosome"/>
</dbReference>
<accession>D3DY12</accession>
<dbReference type="AlphaFoldDB" id="D3DY12"/>
<evidence type="ECO:0000313" key="2">
    <source>
        <dbReference type="Proteomes" id="UP000002429"/>
    </source>
</evidence>
<protein>
    <submittedName>
        <fullName evidence="1">Uncharacterized protein</fullName>
    </submittedName>
</protein>
<organism evidence="1 2">
    <name type="scientific">Cupriavidus metallidurans (strain ATCC 43123 / DSM 2839 / NBRC 102507 / CH34)</name>
    <name type="common">Ralstonia metallidurans</name>
    <dbReference type="NCBI Taxonomy" id="266264"/>
    <lineage>
        <taxon>Bacteria</taxon>
        <taxon>Pseudomonadati</taxon>
        <taxon>Pseudomonadota</taxon>
        <taxon>Betaproteobacteria</taxon>
        <taxon>Burkholderiales</taxon>
        <taxon>Burkholderiaceae</taxon>
        <taxon>Cupriavidus</taxon>
    </lineage>
</organism>
<dbReference type="HOGENOM" id="CLU_3423059_0_0_4"/>
<sequence length="23" mass="2505">MPDKSPKRFNRLASGAVIFTVAV</sequence>
<evidence type="ECO:0000313" key="1">
    <source>
        <dbReference type="EMBL" id="ADC45182.1"/>
    </source>
</evidence>
<gene>
    <name evidence="1" type="ordered locus">Rmet_6581</name>
</gene>